<dbReference type="CDD" id="cd01412">
    <property type="entry name" value="SIRT5_Af1_CobB"/>
    <property type="match status" value="1"/>
</dbReference>
<dbReference type="NCBIfam" id="NF001753">
    <property type="entry name" value="PRK00481.1-3"/>
    <property type="match status" value="1"/>
</dbReference>
<dbReference type="GO" id="GO:0017136">
    <property type="term" value="F:histone deacetylase activity, NAD-dependent"/>
    <property type="evidence" value="ECO:0007669"/>
    <property type="project" value="TreeGrafter"/>
</dbReference>
<dbReference type="InterPro" id="IPR026590">
    <property type="entry name" value="Ssirtuin_cat_dom"/>
</dbReference>
<evidence type="ECO:0000259" key="3">
    <source>
        <dbReference type="PROSITE" id="PS50305"/>
    </source>
</evidence>
<dbReference type="InterPro" id="IPR027546">
    <property type="entry name" value="Sirtuin_class_III"/>
</dbReference>
<evidence type="ECO:0000256" key="1">
    <source>
        <dbReference type="ARBA" id="ARBA00022679"/>
    </source>
</evidence>
<proteinExistence type="inferred from homology"/>
<dbReference type="InterPro" id="IPR029035">
    <property type="entry name" value="DHS-like_NAD/FAD-binding_dom"/>
</dbReference>
<dbReference type="InterPro" id="IPR026591">
    <property type="entry name" value="Sirtuin_cat_small_dom_sf"/>
</dbReference>
<dbReference type="HAMAP" id="MF_01121">
    <property type="entry name" value="Sirtuin_ClassIII"/>
    <property type="match status" value="1"/>
</dbReference>
<dbReference type="EMBL" id="UOGA01000200">
    <property type="protein sequence ID" value="VAX21400.1"/>
    <property type="molecule type" value="Genomic_DNA"/>
</dbReference>
<keyword evidence="1" id="KW-0808">Transferase</keyword>
<organism evidence="4">
    <name type="scientific">hydrothermal vent metagenome</name>
    <dbReference type="NCBI Taxonomy" id="652676"/>
    <lineage>
        <taxon>unclassified sequences</taxon>
        <taxon>metagenomes</taxon>
        <taxon>ecological metagenomes</taxon>
    </lineage>
</organism>
<sequence length="252" mass="27893">MIDLPDEIIKAITGAKNVTALTGAGVSAESGVPTFRGEEGLWNNYRAEELATPEAFNRDPELVWRWYDWRRSLIEPLSPNPGHMALAKFEKLFDNFTLITQNVDGLHRMAGSSDPVEMHGNIWHMRCLKEGTVAENRETPLYEIPPKCEKCGGMLRPHIVWFGESLEEEVLMRSFNAAESCDLFIVAGTSSVVQPAASLAGMAKRNGALVIEINLENTPISGMADATLLGPSGEILPKLLEIIEKERYPDSR</sequence>
<dbReference type="GO" id="GO:0070403">
    <property type="term" value="F:NAD+ binding"/>
    <property type="evidence" value="ECO:0007669"/>
    <property type="project" value="InterPro"/>
</dbReference>
<keyword evidence="2" id="KW-0520">NAD</keyword>
<reference evidence="4" key="1">
    <citation type="submission" date="2018-06" db="EMBL/GenBank/DDBJ databases">
        <authorList>
            <person name="Zhirakovskaya E."/>
        </authorList>
    </citation>
    <scope>NUCLEOTIDE SEQUENCE</scope>
</reference>
<dbReference type="Gene3D" id="3.40.50.1220">
    <property type="entry name" value="TPP-binding domain"/>
    <property type="match status" value="1"/>
</dbReference>
<dbReference type="AlphaFoldDB" id="A0A3B1CFG1"/>
<name>A0A3B1CFG1_9ZZZZ</name>
<dbReference type="Pfam" id="PF02146">
    <property type="entry name" value="SIR2"/>
    <property type="match status" value="1"/>
</dbReference>
<dbReference type="GO" id="GO:0036054">
    <property type="term" value="F:protein-malonyllysine demalonylase activity"/>
    <property type="evidence" value="ECO:0007669"/>
    <property type="project" value="InterPro"/>
</dbReference>
<feature type="domain" description="Deacetylase sirtuin-type" evidence="3">
    <location>
        <begin position="1"/>
        <end position="246"/>
    </location>
</feature>
<dbReference type="PROSITE" id="PS50305">
    <property type="entry name" value="SIRTUIN"/>
    <property type="match status" value="1"/>
</dbReference>
<protein>
    <submittedName>
        <fullName evidence="4">NAD-dependent protein deacetylase of SIR2 family</fullName>
    </submittedName>
</protein>
<gene>
    <name evidence="4" type="ORF">MNBD_NITROSPINAE04-1869</name>
</gene>
<dbReference type="InterPro" id="IPR050134">
    <property type="entry name" value="NAD-dep_sirtuin_deacylases"/>
</dbReference>
<dbReference type="SUPFAM" id="SSF52467">
    <property type="entry name" value="DHS-like NAD/FAD-binding domain"/>
    <property type="match status" value="1"/>
</dbReference>
<dbReference type="PANTHER" id="PTHR11085:SF4">
    <property type="entry name" value="NAD-DEPENDENT PROTEIN DEACYLASE"/>
    <property type="match status" value="1"/>
</dbReference>
<dbReference type="InterPro" id="IPR003000">
    <property type="entry name" value="Sirtuin"/>
</dbReference>
<accession>A0A3B1CFG1</accession>
<evidence type="ECO:0000256" key="2">
    <source>
        <dbReference type="ARBA" id="ARBA00023027"/>
    </source>
</evidence>
<evidence type="ECO:0000313" key="4">
    <source>
        <dbReference type="EMBL" id="VAX21400.1"/>
    </source>
</evidence>
<dbReference type="PANTHER" id="PTHR11085">
    <property type="entry name" value="NAD-DEPENDENT PROTEIN DEACYLASE SIRTUIN-5, MITOCHONDRIAL-RELATED"/>
    <property type="match status" value="1"/>
</dbReference>
<dbReference type="GO" id="GO:0036055">
    <property type="term" value="F:protein-succinyllysine desuccinylase activity"/>
    <property type="evidence" value="ECO:0007669"/>
    <property type="project" value="InterPro"/>
</dbReference>
<dbReference type="Gene3D" id="3.30.1600.10">
    <property type="entry name" value="SIR2/SIRT2 'Small Domain"/>
    <property type="match status" value="1"/>
</dbReference>